<dbReference type="EMBL" id="CP130612">
    <property type="protein sequence ID" value="WKW12981.1"/>
    <property type="molecule type" value="Genomic_DNA"/>
</dbReference>
<dbReference type="Proteomes" id="UP001229955">
    <property type="component" value="Chromosome"/>
</dbReference>
<keyword evidence="1" id="KW-0472">Membrane</keyword>
<accession>A0AA49JVY8</accession>
<protein>
    <submittedName>
        <fullName evidence="3">Uncharacterized protein</fullName>
    </submittedName>
</protein>
<name>A0AA49K2A6_9BACT</name>
<accession>A0AA49K2A6</accession>
<keyword evidence="1" id="KW-0812">Transmembrane</keyword>
<evidence type="ECO:0000313" key="2">
    <source>
        <dbReference type="EMBL" id="WKW12981.1"/>
    </source>
</evidence>
<proteinExistence type="predicted"/>
<evidence type="ECO:0000313" key="3">
    <source>
        <dbReference type="EMBL" id="WKW15888.1"/>
    </source>
</evidence>
<feature type="transmembrane region" description="Helical" evidence="1">
    <location>
        <begin position="108"/>
        <end position="126"/>
    </location>
</feature>
<feature type="transmembrane region" description="Helical" evidence="1">
    <location>
        <begin position="69"/>
        <end position="88"/>
    </location>
</feature>
<dbReference type="AlphaFoldDB" id="A0AA49K2A6"/>
<reference evidence="3" key="1">
    <citation type="submission" date="2023-07" db="EMBL/GenBank/DDBJ databases">
        <authorList>
            <person name="Haufschild T."/>
            <person name="Kallscheuer N."/>
            <person name="Hammer J."/>
            <person name="Kohn T."/>
            <person name="Kabuu M."/>
            <person name="Jogler M."/>
            <person name="Wohfarth N."/>
            <person name="Heuer A."/>
            <person name="Rohde M."/>
            <person name="van Teeseling M.C.F."/>
            <person name="Jogler C."/>
        </authorList>
    </citation>
    <scope>NUCLEOTIDE SEQUENCE</scope>
    <source>
        <strain evidence="2">Strain 138</strain>
        <strain evidence="3">Strain 318</strain>
    </source>
</reference>
<organism evidence="3 4">
    <name type="scientific">Pseudogemmatithrix spongiicola</name>
    <dbReference type="NCBI Taxonomy" id="3062599"/>
    <lineage>
        <taxon>Bacteria</taxon>
        <taxon>Pseudomonadati</taxon>
        <taxon>Gemmatimonadota</taxon>
        <taxon>Gemmatimonadia</taxon>
        <taxon>Gemmatimonadales</taxon>
        <taxon>Gemmatimonadaceae</taxon>
        <taxon>Pseudogemmatithrix</taxon>
    </lineage>
</organism>
<sequence>MTYRRLIATWAVLAVAMPLNGALREFGFKRIVSQATAETLSVVSGIAVILLVTRLMFRIPAATPTRQLALYSVILVALTVAYEFGIGIAGGRSWPEMLENYALWKGRLWPLVLAALALTPFLWRPGRS</sequence>
<dbReference type="RefSeq" id="WP_367885848.1">
    <property type="nucleotide sequence ID" value="NZ_CP130612.1"/>
</dbReference>
<gene>
    <name evidence="2" type="ORF">Strain138_002292</name>
    <name evidence="3" type="ORF">Strain318_002291</name>
</gene>
<keyword evidence="4" id="KW-1185">Reference proteome</keyword>
<dbReference type="EMBL" id="CP130613">
    <property type="protein sequence ID" value="WKW15888.1"/>
    <property type="molecule type" value="Genomic_DNA"/>
</dbReference>
<keyword evidence="1" id="KW-1133">Transmembrane helix</keyword>
<feature type="transmembrane region" description="Helical" evidence="1">
    <location>
        <begin position="40"/>
        <end position="57"/>
    </location>
</feature>
<evidence type="ECO:0000313" key="4">
    <source>
        <dbReference type="Proteomes" id="UP001229955"/>
    </source>
</evidence>
<evidence type="ECO:0000256" key="1">
    <source>
        <dbReference type="SAM" id="Phobius"/>
    </source>
</evidence>
<dbReference type="KEGG" id="pspc:Strain318_002291"/>